<feature type="compositionally biased region" description="Basic residues" evidence="1">
    <location>
        <begin position="136"/>
        <end position="149"/>
    </location>
</feature>
<evidence type="ECO:0000313" key="2">
    <source>
        <dbReference type="EMBL" id="QHS88668.1"/>
    </source>
</evidence>
<name>A0A6C0BAZ3_9ZZZZ</name>
<dbReference type="Pfam" id="PF19060">
    <property type="entry name" value="DVNP"/>
    <property type="match status" value="1"/>
</dbReference>
<reference evidence="2" key="1">
    <citation type="journal article" date="2020" name="Nature">
        <title>Giant virus diversity and host interactions through global metagenomics.</title>
        <authorList>
            <person name="Schulz F."/>
            <person name="Roux S."/>
            <person name="Paez-Espino D."/>
            <person name="Jungbluth S."/>
            <person name="Walsh D.A."/>
            <person name="Denef V.J."/>
            <person name="McMahon K.D."/>
            <person name="Konstantinidis K.T."/>
            <person name="Eloe-Fadrosh E.A."/>
            <person name="Kyrpides N.C."/>
            <person name="Woyke T."/>
        </authorList>
    </citation>
    <scope>NUCLEOTIDE SEQUENCE</scope>
    <source>
        <strain evidence="2">GVMAG-M-3300010158-59</strain>
    </source>
</reference>
<dbReference type="EMBL" id="MN739102">
    <property type="protein sequence ID" value="QHS88668.1"/>
    <property type="molecule type" value="Genomic_DNA"/>
</dbReference>
<dbReference type="AlphaFoldDB" id="A0A6C0BAZ3"/>
<accession>A0A6C0BAZ3</accession>
<sequence length="149" mass="16719">MTRYNKTASGHYMVSGKKHEMLEGSRAQVWHGTAYKTSGGLTKSNLHMNKHGRIVSKKKFETARREKRLVRAGYGTKKGQFGFVKLGTMRRRGSKKMRGGYSSPYGPLDGEPVPGSDQMGSGVYTPRYDSMGRAHVGGKRKGTKRRRRH</sequence>
<evidence type="ECO:0000256" key="1">
    <source>
        <dbReference type="SAM" id="MobiDB-lite"/>
    </source>
</evidence>
<feature type="region of interest" description="Disordered" evidence="1">
    <location>
        <begin position="90"/>
        <end position="149"/>
    </location>
</feature>
<dbReference type="GO" id="GO:0051276">
    <property type="term" value="P:chromosome organization"/>
    <property type="evidence" value="ECO:0007669"/>
    <property type="project" value="InterPro"/>
</dbReference>
<dbReference type="GO" id="GO:0003677">
    <property type="term" value="F:DNA binding"/>
    <property type="evidence" value="ECO:0007669"/>
    <property type="project" value="InterPro"/>
</dbReference>
<organism evidence="2">
    <name type="scientific">viral metagenome</name>
    <dbReference type="NCBI Taxonomy" id="1070528"/>
    <lineage>
        <taxon>unclassified sequences</taxon>
        <taxon>metagenomes</taxon>
        <taxon>organismal metagenomes</taxon>
    </lineage>
</organism>
<proteinExistence type="predicted"/>
<dbReference type="InterPro" id="IPR043928">
    <property type="entry name" value="DNVP"/>
</dbReference>
<protein>
    <submittedName>
        <fullName evidence="2">Uncharacterized protein</fullName>
    </submittedName>
</protein>